<accession>A0A7W4K6A5</accession>
<evidence type="ECO:0000313" key="4">
    <source>
        <dbReference type="Proteomes" id="UP000578030"/>
    </source>
</evidence>
<name>A0A7W4K6A5_9PROT</name>
<gene>
    <name evidence="3" type="ORF">HLH28_05700</name>
</gene>
<evidence type="ECO:0000259" key="2">
    <source>
        <dbReference type="Pfam" id="PF17899"/>
    </source>
</evidence>
<dbReference type="Pfam" id="PF17899">
    <property type="entry name" value="Peptidase_M61_N"/>
    <property type="match status" value="1"/>
</dbReference>
<comment type="caution">
    <text evidence="3">The sequence shown here is derived from an EMBL/GenBank/DDBJ whole genome shotgun (WGS) entry which is preliminary data.</text>
</comment>
<dbReference type="InterPro" id="IPR036034">
    <property type="entry name" value="PDZ_sf"/>
</dbReference>
<dbReference type="AlphaFoldDB" id="A0A7W4K6A5"/>
<protein>
    <submittedName>
        <fullName evidence="3">M61 family metallopeptidase</fullName>
    </submittedName>
</protein>
<feature type="domain" description="Peptidase M61 N-terminal" evidence="2">
    <location>
        <begin position="84"/>
        <end position="260"/>
    </location>
</feature>
<evidence type="ECO:0000313" key="3">
    <source>
        <dbReference type="EMBL" id="MBB2201078.1"/>
    </source>
</evidence>
<dbReference type="InterPro" id="IPR040756">
    <property type="entry name" value="Peptidase_M61_N"/>
</dbReference>
<dbReference type="Gene3D" id="1.10.390.10">
    <property type="entry name" value="Neutral Protease Domain 2"/>
    <property type="match status" value="1"/>
</dbReference>
<dbReference type="Proteomes" id="UP000578030">
    <property type="component" value="Unassembled WGS sequence"/>
</dbReference>
<sequence length="682" mass="75552">MPFRRNDDRGGQPCRVLQPISPRRCTPLSLFQKRFLALSLTTALAAAPAFGRTAHAEVPPPGQLALPESIPAPRDVPFDGTIRLMVDATDLARHIFTVHETVPVPAALAATGGDLTLLYPMWLPGDHSPTGTIDQFGGLTVQAGGTPVEWVRDTVTVSAFHVKVPKGAHALDVRFQLLSPVSPEEGRVVMTPDMLNVQWNSLALYPAGYFTRQITVQADLRLPEGWQYGTALRAHGGGKLVAFDPVPFNTLVDSPLFAGRYFRRIDLAPGAAVPVTLNLVADKPAELAATDAQIKAHQALVTQAGLLYGAHHYDHYDFLLALTNELGRIGLEHHRSSENSGPRGYFTDWDKTFAARDLLAHEYTHSWNGKFRRPADLWAPNFNTPQRGSGLWVYEGQTQYWGYVLAARSGLMTAPQVVEALAEVAAMYDTRQGRTWRPLQDTTNDPVIARRSPLSWRSWQRSEDYYSEGQLVWLDADTLIRKLSGDKRSLDDFARHFFGTDNGSFVTRTYSFDDIVHALNDIQPYDWAAFLHQRLDRTSTHAPLDGFARAGYRLVYTDKPNDYLTSYAAMRHVTDFSYSLGFVVGKGGSVTNVEWGSPAWQADMTRDEQLVAVNGEAYDPDVLKDAIVAAQARDAAPLTLLMKAGDRYLTLSIPYHGGLRYPHLERIAGTPDMLAAILAPRH</sequence>
<dbReference type="Gene3D" id="2.60.40.3650">
    <property type="match status" value="1"/>
</dbReference>
<dbReference type="InterPro" id="IPR027268">
    <property type="entry name" value="Peptidase_M4/M1_CTD_sf"/>
</dbReference>
<proteinExistence type="predicted"/>
<feature type="domain" description="Peptidase M61 catalytic" evidence="1">
    <location>
        <begin position="356"/>
        <end position="472"/>
    </location>
</feature>
<dbReference type="Pfam" id="PF05299">
    <property type="entry name" value="Peptidase_M61"/>
    <property type="match status" value="1"/>
</dbReference>
<dbReference type="PIRSF" id="PIRSF016493">
    <property type="entry name" value="Glycyl_aminpptds"/>
    <property type="match status" value="1"/>
</dbReference>
<dbReference type="SUPFAM" id="SSF50156">
    <property type="entry name" value="PDZ domain-like"/>
    <property type="match status" value="1"/>
</dbReference>
<dbReference type="InterPro" id="IPR007963">
    <property type="entry name" value="Peptidase_M61_catalytic"/>
</dbReference>
<keyword evidence="4" id="KW-1185">Reference proteome</keyword>
<reference evidence="3 4" key="1">
    <citation type="submission" date="2020-04" db="EMBL/GenBank/DDBJ databases">
        <title>Description of novel Gluconacetobacter.</title>
        <authorList>
            <person name="Sombolestani A."/>
        </authorList>
    </citation>
    <scope>NUCLEOTIDE SEQUENCE [LARGE SCALE GENOMIC DNA]</scope>
    <source>
        <strain evidence="3 4">LMG 27802</strain>
    </source>
</reference>
<organism evidence="3 4">
    <name type="scientific">Gluconacetobacter tumulisoli</name>
    <dbReference type="NCBI Taxonomy" id="1286189"/>
    <lineage>
        <taxon>Bacteria</taxon>
        <taxon>Pseudomonadati</taxon>
        <taxon>Pseudomonadota</taxon>
        <taxon>Alphaproteobacteria</taxon>
        <taxon>Acetobacterales</taxon>
        <taxon>Acetobacteraceae</taxon>
        <taxon>Gluconacetobacter</taxon>
    </lineage>
</organism>
<dbReference type="InterPro" id="IPR024191">
    <property type="entry name" value="Peptidase_M61"/>
</dbReference>
<evidence type="ECO:0000259" key="1">
    <source>
        <dbReference type="Pfam" id="PF05299"/>
    </source>
</evidence>
<dbReference type="EMBL" id="JABEQM010000003">
    <property type="protein sequence ID" value="MBB2201078.1"/>
    <property type="molecule type" value="Genomic_DNA"/>
</dbReference>